<feature type="region of interest" description="Disordered" evidence="1">
    <location>
        <begin position="913"/>
        <end position="950"/>
    </location>
</feature>
<dbReference type="Gene3D" id="2.70.70.10">
    <property type="entry name" value="Glucose Permease (Domain IIA)"/>
    <property type="match status" value="1"/>
</dbReference>
<gene>
    <name evidence="2" type="ORF">LCGC14_0407370</name>
</gene>
<sequence length="1173" mass="128501">MTTDSLDRMKSPIDKDKAEVGPLGAKDKRLSIFARGGDPVRSTHPGRVKSIIKSQKFFTIILAATENGTDLSGRTPSDPNVNLAEFPNTSYANLGSVNVQVGEKVSAGHQIGTVSFFPTGGKTGIRYGVNANGSGTEAAKLSPQGELARNLIKRVQVDPGAAQEGDETANSTGIKEAPKDADLETQGLNELAAVKELESEGLLEQAGVSNFPYITRPQVKFVEHKNQVFSHDVMVFISGVDVSGYLVGQLNINIVDKDGWNECNLTLNNAMNNFVITQENMGFNNDLKGTFRTADGQGERKYSEQAKKDLIEYKNDLNRNPLVDIEKMRLTQVSITQGVENIDATGKQIDAVSNATGKVVPPVKGEAVAPKKNRAEKTTFQANTGLTDRRWQLGFMSTVFHKHDPIRVFRKNPIREANEWMPAFTGYLSEISYDTNYINGQSQVKISCYDIRAIAAKMRVQETAVTGVTNPRALFQGKDAAGSASLFTDLLSPTIQGHPLQAKRYEDVMEFLITGTSTESEELNKAFGESKFRRGIGDFTLGEKISYRPGDSKAEKKIAPDPLEHWHALCLFGTNGANQFRRVSLDGDASEKVGGVIKTIKKTTEKEEQLLNSTQGSVSAEKVAAATGNLDRRYLTAAEATYIGKATTHDGEWSPHKQYVHFLLPASGTGAKNLLDSDVENANSNQIDFRSRLDIMQDFSARIDYQFWVSPMGDFIVEFPQYDFMPEDYGEYSTVFKVDKHLTSDTIQDEAGDMVTCVIAHGRIRPEGEASNIPDFIQPKAVVVSPMMMMRYGVLEHELTLPFVSQVDALGRLAQIEFQKKLAESNKMNMAFNYRPWILPNRPMEHMERKRIGLTTVVNNSLTVFKEGNTAITTRYVRRQIFRPDGTANYTFIFSGTTMPITYREIFENSTITPATGSAKGTPVLAGSEDRTTSLPAKEEPLQTETSAQVSTGVQDIAEPGGSPVPSAESVGRFLAMAQQNSGWNPLNRLLDGSYGLFGLSSEQREGLGIGDSADINEQTIAADGYWRKLTYKWKGDFDMVAAEFDLGPDGIKNPLTLENWKKTKGAVNKKLGAAWEKIAQPLKSAYSELFPGEVDPVEVAKSAEAKAAVEEAETAGVLPSGQGFQSTVGVLVFATSDVAATPSTEAGAIEVQAEQSRFKYEFDFGDEDEDQG</sequence>
<dbReference type="CDD" id="cd12797">
    <property type="entry name" value="M23_peptidase"/>
    <property type="match status" value="1"/>
</dbReference>
<protein>
    <submittedName>
        <fullName evidence="2">Uncharacterized protein</fullName>
    </submittedName>
</protein>
<accession>A0A0F9SUZ9</accession>
<evidence type="ECO:0000313" key="2">
    <source>
        <dbReference type="EMBL" id="KKN72770.1"/>
    </source>
</evidence>
<dbReference type="InterPro" id="IPR011055">
    <property type="entry name" value="Dup_hybrid_motif"/>
</dbReference>
<feature type="compositionally biased region" description="Basic and acidic residues" evidence="1">
    <location>
        <begin position="928"/>
        <end position="941"/>
    </location>
</feature>
<dbReference type="EMBL" id="LAZR01000355">
    <property type="protein sequence ID" value="KKN72770.1"/>
    <property type="molecule type" value="Genomic_DNA"/>
</dbReference>
<evidence type="ECO:0000256" key="1">
    <source>
        <dbReference type="SAM" id="MobiDB-lite"/>
    </source>
</evidence>
<feature type="region of interest" description="Disordered" evidence="1">
    <location>
        <begin position="1"/>
        <end position="21"/>
    </location>
</feature>
<proteinExistence type="predicted"/>
<comment type="caution">
    <text evidence="2">The sequence shown here is derived from an EMBL/GenBank/DDBJ whole genome shotgun (WGS) entry which is preliminary data.</text>
</comment>
<feature type="region of interest" description="Disordered" evidence="1">
    <location>
        <begin position="158"/>
        <end position="179"/>
    </location>
</feature>
<dbReference type="AlphaFoldDB" id="A0A0F9SUZ9"/>
<reference evidence="2" key="1">
    <citation type="journal article" date="2015" name="Nature">
        <title>Complex archaea that bridge the gap between prokaryotes and eukaryotes.</title>
        <authorList>
            <person name="Spang A."/>
            <person name="Saw J.H."/>
            <person name="Jorgensen S.L."/>
            <person name="Zaremba-Niedzwiedzka K."/>
            <person name="Martijn J."/>
            <person name="Lind A.E."/>
            <person name="van Eijk R."/>
            <person name="Schleper C."/>
            <person name="Guy L."/>
            <person name="Ettema T.J."/>
        </authorList>
    </citation>
    <scope>NUCLEOTIDE SEQUENCE</scope>
</reference>
<name>A0A0F9SUZ9_9ZZZZ</name>
<organism evidence="2">
    <name type="scientific">marine sediment metagenome</name>
    <dbReference type="NCBI Taxonomy" id="412755"/>
    <lineage>
        <taxon>unclassified sequences</taxon>
        <taxon>metagenomes</taxon>
        <taxon>ecological metagenomes</taxon>
    </lineage>
</organism>